<protein>
    <submittedName>
        <fullName evidence="1">Uncharacterized protein</fullName>
    </submittedName>
</protein>
<name>A0A0F7VG20_PENBI</name>
<proteinExistence type="predicted"/>
<keyword evidence="2" id="KW-1185">Reference proteome</keyword>
<evidence type="ECO:0000313" key="1">
    <source>
        <dbReference type="EMBL" id="CEO58935.1"/>
    </source>
</evidence>
<dbReference type="STRING" id="104259.A0A0F7VG20"/>
<dbReference type="EMBL" id="CDHK01000003">
    <property type="protein sequence ID" value="CEO58935.1"/>
    <property type="molecule type" value="Genomic_DNA"/>
</dbReference>
<dbReference type="AlphaFoldDB" id="A0A0F7VG20"/>
<accession>A0A0F7VG20</accession>
<evidence type="ECO:0000313" key="2">
    <source>
        <dbReference type="Proteomes" id="UP000042958"/>
    </source>
</evidence>
<dbReference type="OrthoDB" id="6499973at2759"/>
<organism evidence="1 2">
    <name type="scientific">Penicillium brasilianum</name>
    <dbReference type="NCBI Taxonomy" id="104259"/>
    <lineage>
        <taxon>Eukaryota</taxon>
        <taxon>Fungi</taxon>
        <taxon>Dikarya</taxon>
        <taxon>Ascomycota</taxon>
        <taxon>Pezizomycotina</taxon>
        <taxon>Eurotiomycetes</taxon>
        <taxon>Eurotiomycetidae</taxon>
        <taxon>Eurotiales</taxon>
        <taxon>Aspergillaceae</taxon>
        <taxon>Penicillium</taxon>
    </lineage>
</organism>
<dbReference type="Proteomes" id="UP000042958">
    <property type="component" value="Unassembled WGS sequence"/>
</dbReference>
<sequence>MSLSWLPWPTRRLHTAVQSKSTWGYVIYRTSYTPESDATFLGIVDLLNSYIKHGLYSECTSSQSNTSRHTDPTPYHEIWARHDPVIMDDPSQFDGASADAIQAHFKSWTRAQEKRGCSTAYRMCMVLDERSLRELANFPPPGENLNGEKPMHPIQYVTVIETQPDSDDEFDSFMGG</sequence>
<gene>
    <name evidence="1" type="ORF">PMG11_03627</name>
</gene>
<reference evidence="2" key="1">
    <citation type="journal article" date="2015" name="Genome Announc.">
        <title>Draft genome sequence of the fungus Penicillium brasilianum MG11.</title>
        <authorList>
            <person name="Horn F."/>
            <person name="Linde J."/>
            <person name="Mattern D.J."/>
            <person name="Walther G."/>
            <person name="Guthke R."/>
            <person name="Brakhage A.A."/>
            <person name="Valiante V."/>
        </authorList>
    </citation>
    <scope>NUCLEOTIDE SEQUENCE [LARGE SCALE GENOMIC DNA]</scope>
    <source>
        <strain evidence="2">MG11</strain>
    </source>
</reference>